<dbReference type="RefSeq" id="WP_046107222.1">
    <property type="nucleotide sequence ID" value="NZ_JZEX01000046.1"/>
</dbReference>
<evidence type="ECO:0000313" key="1">
    <source>
        <dbReference type="EMBL" id="KKB13181.1"/>
    </source>
</evidence>
<dbReference type="GO" id="GO:0006402">
    <property type="term" value="P:mRNA catabolic process"/>
    <property type="evidence" value="ECO:0007669"/>
    <property type="project" value="TreeGrafter"/>
</dbReference>
<dbReference type="AlphaFoldDB" id="A0A0F5FWC8"/>
<dbReference type="OrthoDB" id="9808744at2"/>
<keyword evidence="2" id="KW-1185">Reference proteome</keyword>
<dbReference type="InterPro" id="IPR011067">
    <property type="entry name" value="Plasmid_toxin/cell-grow_inhib"/>
</dbReference>
<evidence type="ECO:0000313" key="2">
    <source>
        <dbReference type="Proteomes" id="UP000033632"/>
    </source>
</evidence>
<comment type="caution">
    <text evidence="1">The sequence shown here is derived from an EMBL/GenBank/DDBJ whole genome shotgun (WGS) entry which is preliminary data.</text>
</comment>
<dbReference type="InterPro" id="IPR003477">
    <property type="entry name" value="PemK-like"/>
</dbReference>
<dbReference type="EMBL" id="JZEX01000046">
    <property type="protein sequence ID" value="KKB13181.1"/>
    <property type="molecule type" value="Genomic_DNA"/>
</dbReference>
<dbReference type="GO" id="GO:0004521">
    <property type="term" value="F:RNA endonuclease activity"/>
    <property type="evidence" value="ECO:0007669"/>
    <property type="project" value="TreeGrafter"/>
</dbReference>
<dbReference type="Gene3D" id="2.30.30.110">
    <property type="match status" value="1"/>
</dbReference>
<dbReference type="STRING" id="443610.VE25_03640"/>
<name>A0A0F5FWC8_9HYPH</name>
<dbReference type="PATRIC" id="fig|443610.3.peg.3209"/>
<dbReference type="PANTHER" id="PTHR33988">
    <property type="entry name" value="ENDORIBONUCLEASE MAZF-RELATED"/>
    <property type="match status" value="1"/>
</dbReference>
<dbReference type="SUPFAM" id="SSF50118">
    <property type="entry name" value="Cell growth inhibitor/plasmid maintenance toxic component"/>
    <property type="match status" value="1"/>
</dbReference>
<dbReference type="GO" id="GO:0016075">
    <property type="term" value="P:rRNA catabolic process"/>
    <property type="evidence" value="ECO:0007669"/>
    <property type="project" value="TreeGrafter"/>
</dbReference>
<proteinExistence type="predicted"/>
<gene>
    <name evidence="1" type="ORF">VE25_03640</name>
</gene>
<dbReference type="GO" id="GO:0003677">
    <property type="term" value="F:DNA binding"/>
    <property type="evidence" value="ECO:0007669"/>
    <property type="project" value="InterPro"/>
</dbReference>
<dbReference type="Pfam" id="PF02452">
    <property type="entry name" value="PemK_toxin"/>
    <property type="match status" value="1"/>
</dbReference>
<reference evidence="1 2" key="1">
    <citation type="submission" date="2015-03" db="EMBL/GenBank/DDBJ databases">
        <authorList>
            <person name="Hassan Y.I."/>
            <person name="Lepp D."/>
            <person name="Li X.-Z."/>
            <person name="Zhou T."/>
        </authorList>
    </citation>
    <scope>NUCLEOTIDE SEQUENCE [LARGE SCALE GENOMIC DNA]</scope>
    <source>
        <strain evidence="1 2">BD-c194</strain>
    </source>
</reference>
<sequence length="106" mass="11809">MVKRGEVWLVALDPTVGVEIQKTRPCLVVSPPEIHDNLRIALVSPMTSGSRPMPFRVPIHFQGVDGFVVLEQTRAVDKHRMLRRLGEAPAATLDETLATLRNLFTP</sequence>
<dbReference type="Proteomes" id="UP000033632">
    <property type="component" value="Unassembled WGS sequence"/>
</dbReference>
<dbReference type="PANTHER" id="PTHR33988:SF2">
    <property type="entry name" value="ENDORIBONUCLEASE MAZF"/>
    <property type="match status" value="1"/>
</dbReference>
<accession>A0A0F5FWC8</accession>
<organism evidence="1 2">
    <name type="scientific">Devosia geojensis</name>
    <dbReference type="NCBI Taxonomy" id="443610"/>
    <lineage>
        <taxon>Bacteria</taxon>
        <taxon>Pseudomonadati</taxon>
        <taxon>Pseudomonadota</taxon>
        <taxon>Alphaproteobacteria</taxon>
        <taxon>Hyphomicrobiales</taxon>
        <taxon>Devosiaceae</taxon>
        <taxon>Devosia</taxon>
    </lineage>
</organism>
<protein>
    <submittedName>
        <fullName evidence="1">Growth inhibitor PemK</fullName>
    </submittedName>
</protein>